<dbReference type="InterPro" id="IPR021316">
    <property type="entry name" value="DUF2913"/>
</dbReference>
<dbReference type="AlphaFoldDB" id="A0A822N5M4"/>
<proteinExistence type="predicted"/>
<dbReference type="RefSeq" id="WP_055320189.1">
    <property type="nucleotide sequence ID" value="NZ_CCJV01000142.1"/>
</dbReference>
<accession>A0A822N5M4</accession>
<evidence type="ECO:0008006" key="3">
    <source>
        <dbReference type="Google" id="ProtNLM"/>
    </source>
</evidence>
<comment type="caution">
    <text evidence="1">The sequence shown here is derived from an EMBL/GenBank/DDBJ whole genome shotgun (WGS) entry which is preliminary data.</text>
</comment>
<dbReference type="Pfam" id="PF11140">
    <property type="entry name" value="DUF2913"/>
    <property type="match status" value="1"/>
</dbReference>
<evidence type="ECO:0000313" key="2">
    <source>
        <dbReference type="Proteomes" id="UP000049495"/>
    </source>
</evidence>
<organism evidence="1 2">
    <name type="scientific">Vibrio crassostreae</name>
    <dbReference type="NCBI Taxonomy" id="246167"/>
    <lineage>
        <taxon>Bacteria</taxon>
        <taxon>Pseudomonadati</taxon>
        <taxon>Pseudomonadota</taxon>
        <taxon>Gammaproteobacteria</taxon>
        <taxon>Vibrionales</taxon>
        <taxon>Vibrionaceae</taxon>
        <taxon>Vibrio</taxon>
    </lineage>
</organism>
<reference evidence="2" key="1">
    <citation type="submission" date="2014-06" db="EMBL/GenBank/DDBJ databases">
        <authorList>
            <person name="Le Roux Frederique"/>
        </authorList>
    </citation>
    <scope>NUCLEOTIDE SEQUENCE [LARGE SCALE GENOMIC DNA]</scope>
    <source>
        <strain evidence="2">J5-5</strain>
    </source>
</reference>
<protein>
    <recommendedName>
        <fullName evidence="3">DUF2913 family protein</fullName>
    </recommendedName>
</protein>
<sequence>MSEHSYHQLLKSTFENTLLHLYFKVNIASHFVKEEQRNKIIIDFLKPKIKQARYSLIKKKLKTVCLMKNKFGSIEKHLESVLSQYSAIESQNDVDKLYALLERFEKRGLETKLIEETPKQEMDVVYIDRAHIDNCFDNENRQIAPISLFIHTNELDRFTECLTTQPYFTFELCQASEELNNYHYQLHPISEPDCLSHTV</sequence>
<dbReference type="Proteomes" id="UP000049495">
    <property type="component" value="Unassembled WGS sequence"/>
</dbReference>
<dbReference type="EMBL" id="CCJV01000142">
    <property type="protein sequence ID" value="CDT68056.1"/>
    <property type="molecule type" value="Genomic_DNA"/>
</dbReference>
<gene>
    <name evidence="1" type="ORF">VCR5J5_780009</name>
</gene>
<evidence type="ECO:0000313" key="1">
    <source>
        <dbReference type="EMBL" id="CDT68056.1"/>
    </source>
</evidence>
<name>A0A822N5M4_9VIBR</name>